<name>A0A0W1AGR5_9GAMM</name>
<dbReference type="EMBL" id="LNZB01000031">
    <property type="protein sequence ID" value="KTD80545.1"/>
    <property type="molecule type" value="Genomic_DNA"/>
</dbReference>
<keyword evidence="3" id="KW-1185">Reference proteome</keyword>
<gene>
    <name evidence="2" type="ORF">Lwal_1244</name>
</gene>
<feature type="signal peptide" evidence="1">
    <location>
        <begin position="1"/>
        <end position="19"/>
    </location>
</feature>
<sequence>MMQRVLFVTLFFISTIVHAEDTVLKLYRPFGEVTEQAPVVVKSKIIGHCFAQSQLILREDAWRCQAEGKVYDPCFAKETGKNKEVVCPQSPWIGESVRIVVNEQLSNAFHKPLDMSRTYPWAIELINGEHCLAVNPGEVFDSMPIRYSCSDKHVLIGYLQRCNPVWSMLEKTPKGVSSVNFKKAWF</sequence>
<comment type="caution">
    <text evidence="2">The sequence shown here is derived from an EMBL/GenBank/DDBJ whole genome shotgun (WGS) entry which is preliminary data.</text>
</comment>
<dbReference type="RefSeq" id="WP_058479950.1">
    <property type="nucleotide sequence ID" value="NZ_CAAAIQ010000034.1"/>
</dbReference>
<evidence type="ECO:0000313" key="3">
    <source>
        <dbReference type="Proteomes" id="UP000054729"/>
    </source>
</evidence>
<feature type="chain" id="PRO_5006919764" description="Secreted protein" evidence="1">
    <location>
        <begin position="20"/>
        <end position="186"/>
    </location>
</feature>
<organism evidence="2 3">
    <name type="scientific">Legionella waltersii</name>
    <dbReference type="NCBI Taxonomy" id="66969"/>
    <lineage>
        <taxon>Bacteria</taxon>
        <taxon>Pseudomonadati</taxon>
        <taxon>Pseudomonadota</taxon>
        <taxon>Gammaproteobacteria</taxon>
        <taxon>Legionellales</taxon>
        <taxon>Legionellaceae</taxon>
        <taxon>Legionella</taxon>
    </lineage>
</organism>
<evidence type="ECO:0000256" key="1">
    <source>
        <dbReference type="SAM" id="SignalP"/>
    </source>
</evidence>
<dbReference type="OrthoDB" id="5641192at2"/>
<evidence type="ECO:0008006" key="4">
    <source>
        <dbReference type="Google" id="ProtNLM"/>
    </source>
</evidence>
<keyword evidence="1" id="KW-0732">Signal</keyword>
<accession>A0A0W1AGR5</accession>
<protein>
    <recommendedName>
        <fullName evidence="4">Secreted protein</fullName>
    </recommendedName>
</protein>
<proteinExistence type="predicted"/>
<dbReference type="Proteomes" id="UP000054729">
    <property type="component" value="Unassembled WGS sequence"/>
</dbReference>
<reference evidence="2 3" key="1">
    <citation type="submission" date="2015-11" db="EMBL/GenBank/DDBJ databases">
        <title>Genomic analysis of 38 Legionella species identifies large and diverse effector repertoires.</title>
        <authorList>
            <person name="Burstein D."/>
            <person name="Amaro F."/>
            <person name="Zusman T."/>
            <person name="Lifshitz Z."/>
            <person name="Cohen O."/>
            <person name="Gilbert J.A."/>
            <person name="Pupko T."/>
            <person name="Shuman H.A."/>
            <person name="Segal G."/>
        </authorList>
    </citation>
    <scope>NUCLEOTIDE SEQUENCE [LARGE SCALE GENOMIC DNA]</scope>
    <source>
        <strain evidence="2 3">ATCC 51914</strain>
    </source>
</reference>
<dbReference type="PATRIC" id="fig|66969.6.peg.1364"/>
<evidence type="ECO:0000313" key="2">
    <source>
        <dbReference type="EMBL" id="KTD80545.1"/>
    </source>
</evidence>
<dbReference type="AlphaFoldDB" id="A0A0W1AGR5"/>